<evidence type="ECO:0000259" key="9">
    <source>
        <dbReference type="Pfam" id="PF05504"/>
    </source>
</evidence>
<dbReference type="NCBIfam" id="TIGR02887">
    <property type="entry name" value="spore_ger_x_C"/>
    <property type="match status" value="1"/>
</dbReference>
<evidence type="ECO:0000256" key="5">
    <source>
        <dbReference type="ARBA" id="ARBA00023136"/>
    </source>
</evidence>
<comment type="similarity">
    <text evidence="2">Belongs to the GerABKC lipoprotein family.</text>
</comment>
<comment type="subcellular location">
    <subcellularLocation>
        <location evidence="1">Membrane</location>
        <topology evidence="1">Lipid-anchor</topology>
    </subcellularLocation>
</comment>
<keyword evidence="4 8" id="KW-0732">Signal</keyword>
<keyword evidence="7" id="KW-0449">Lipoprotein</keyword>
<feature type="chain" id="PRO_5046840328" evidence="8">
    <location>
        <begin position="23"/>
        <end position="385"/>
    </location>
</feature>
<feature type="domain" description="Spore germination protein N-terminal" evidence="10">
    <location>
        <begin position="23"/>
        <end position="201"/>
    </location>
</feature>
<keyword evidence="12" id="KW-1185">Reference proteome</keyword>
<protein>
    <submittedName>
        <fullName evidence="11">Ger(X)C family spore germination protein</fullName>
    </submittedName>
</protein>
<keyword evidence="6" id="KW-0564">Palmitate</keyword>
<feature type="domain" description="Spore germination GerAC-like C-terminal" evidence="9">
    <location>
        <begin position="220"/>
        <end position="374"/>
    </location>
</feature>
<evidence type="ECO:0000256" key="7">
    <source>
        <dbReference type="ARBA" id="ARBA00023288"/>
    </source>
</evidence>
<dbReference type="PANTHER" id="PTHR35789">
    <property type="entry name" value="SPORE GERMINATION PROTEIN B3"/>
    <property type="match status" value="1"/>
</dbReference>
<gene>
    <name evidence="11" type="ORF">L1F29_14760</name>
</gene>
<organism evidence="11 12">
    <name type="scientific">Paenibacillus spongiae</name>
    <dbReference type="NCBI Taxonomy" id="2909671"/>
    <lineage>
        <taxon>Bacteria</taxon>
        <taxon>Bacillati</taxon>
        <taxon>Bacillota</taxon>
        <taxon>Bacilli</taxon>
        <taxon>Bacillales</taxon>
        <taxon>Paenibacillaceae</taxon>
        <taxon>Paenibacillus</taxon>
    </lineage>
</organism>
<dbReference type="Pfam" id="PF05504">
    <property type="entry name" value="Spore_GerAC"/>
    <property type="match status" value="1"/>
</dbReference>
<evidence type="ECO:0000256" key="2">
    <source>
        <dbReference type="ARBA" id="ARBA00007886"/>
    </source>
</evidence>
<dbReference type="PANTHER" id="PTHR35789:SF1">
    <property type="entry name" value="SPORE GERMINATION PROTEIN B3"/>
    <property type="match status" value="1"/>
</dbReference>
<evidence type="ECO:0000313" key="12">
    <source>
        <dbReference type="Proteomes" id="UP001057877"/>
    </source>
</evidence>
<accession>A0ABY5SL84</accession>
<dbReference type="InterPro" id="IPR046953">
    <property type="entry name" value="Spore_GerAC-like_C"/>
</dbReference>
<dbReference type="Pfam" id="PF25198">
    <property type="entry name" value="Spore_GerAC_N"/>
    <property type="match status" value="1"/>
</dbReference>
<evidence type="ECO:0000256" key="1">
    <source>
        <dbReference type="ARBA" id="ARBA00004635"/>
    </source>
</evidence>
<evidence type="ECO:0000256" key="3">
    <source>
        <dbReference type="ARBA" id="ARBA00022544"/>
    </source>
</evidence>
<dbReference type="InterPro" id="IPR008844">
    <property type="entry name" value="Spore_GerAC-like"/>
</dbReference>
<dbReference type="EMBL" id="CP091430">
    <property type="protein sequence ID" value="UVI33013.1"/>
    <property type="molecule type" value="Genomic_DNA"/>
</dbReference>
<dbReference type="Gene3D" id="3.30.300.210">
    <property type="entry name" value="Nutrient germinant receptor protein C, domain 3"/>
    <property type="match status" value="1"/>
</dbReference>
<sequence>MRRKGKLALMCAAFLFLLTACWNSKDIQSMAYVTAIGCDYENGKYITYAQVLNFSNVAKGESVEIGKNIPTWIGQGEGFTLTESFNSIYTTSQLRLFWGHVRALVVTERFLKKGEHVIKEAYDMLNRYREIRYNILVYGTKEPIRDILSQKSNLNLSPLETIMDNPTQGYSQRSYILPTYSFKFKSLIDEPAGAVLLPSLSIDRKSWTEDKKKKSMFSINGAYLMSNNQVRGWLSEQDLSGYRWIEKDLMRSPINIPDNSHPDAAIVLIKPKPKIEYVFRNGKTFYTIKLSIQAYVDELVRDLSKKDIEEQSAKVIEKQIRATYEKGLSIKADVLNLTEHLYRYNPKLWRNTRRGESFLLDKDSLERIEVTVHLLHSGKYKLRAG</sequence>
<dbReference type="Proteomes" id="UP001057877">
    <property type="component" value="Chromosome"/>
</dbReference>
<dbReference type="RefSeq" id="WP_258389066.1">
    <property type="nucleotide sequence ID" value="NZ_CP091430.1"/>
</dbReference>
<evidence type="ECO:0000256" key="6">
    <source>
        <dbReference type="ARBA" id="ARBA00023139"/>
    </source>
</evidence>
<evidence type="ECO:0000256" key="8">
    <source>
        <dbReference type="SAM" id="SignalP"/>
    </source>
</evidence>
<dbReference type="InterPro" id="IPR057336">
    <property type="entry name" value="GerAC_N"/>
</dbReference>
<keyword evidence="3" id="KW-0309">Germination</keyword>
<proteinExistence type="inferred from homology"/>
<dbReference type="PROSITE" id="PS51257">
    <property type="entry name" value="PROKAR_LIPOPROTEIN"/>
    <property type="match status" value="1"/>
</dbReference>
<evidence type="ECO:0000256" key="4">
    <source>
        <dbReference type="ARBA" id="ARBA00022729"/>
    </source>
</evidence>
<feature type="signal peptide" evidence="8">
    <location>
        <begin position="1"/>
        <end position="22"/>
    </location>
</feature>
<evidence type="ECO:0000259" key="10">
    <source>
        <dbReference type="Pfam" id="PF25198"/>
    </source>
</evidence>
<evidence type="ECO:0000313" key="11">
    <source>
        <dbReference type="EMBL" id="UVI33013.1"/>
    </source>
</evidence>
<dbReference type="InterPro" id="IPR038501">
    <property type="entry name" value="Spore_GerAC_C_sf"/>
</dbReference>
<keyword evidence="5" id="KW-0472">Membrane</keyword>
<name>A0ABY5SL84_9BACL</name>
<reference evidence="11" key="1">
    <citation type="submission" date="2022-01" db="EMBL/GenBank/DDBJ databases">
        <title>Paenibacillus spongiae sp. nov., isolated from marine sponge.</title>
        <authorList>
            <person name="Li Z."/>
            <person name="Zhang M."/>
        </authorList>
    </citation>
    <scope>NUCLEOTIDE SEQUENCE</scope>
    <source>
        <strain evidence="11">PHS-Z3</strain>
    </source>
</reference>